<keyword evidence="2" id="KW-0489">Methyltransferase</keyword>
<keyword evidence="3" id="KW-1185">Reference proteome</keyword>
<accession>A0A4D9E405</accession>
<dbReference type="GO" id="GO:0008168">
    <property type="term" value="F:methyltransferase activity"/>
    <property type="evidence" value="ECO:0007669"/>
    <property type="project" value="UniProtKB-KW"/>
</dbReference>
<protein>
    <submittedName>
        <fullName evidence="2">Lysine-specific demethylase 4A</fullName>
    </submittedName>
</protein>
<proteinExistence type="predicted"/>
<gene>
    <name evidence="2" type="ORF">DR999_PMT14481</name>
</gene>
<dbReference type="GO" id="GO:0032259">
    <property type="term" value="P:methylation"/>
    <property type="evidence" value="ECO:0007669"/>
    <property type="project" value="UniProtKB-KW"/>
</dbReference>
<dbReference type="Proteomes" id="UP000297703">
    <property type="component" value="Unassembled WGS sequence"/>
</dbReference>
<feature type="compositionally biased region" description="Low complexity" evidence="1">
    <location>
        <begin position="61"/>
        <end position="77"/>
    </location>
</feature>
<comment type="caution">
    <text evidence="2">The sequence shown here is derived from an EMBL/GenBank/DDBJ whole genome shotgun (WGS) entry which is preliminary data.</text>
</comment>
<dbReference type="EMBL" id="QXTE01000166">
    <property type="protein sequence ID" value="TFK03175.1"/>
    <property type="molecule type" value="Genomic_DNA"/>
</dbReference>
<evidence type="ECO:0000256" key="1">
    <source>
        <dbReference type="SAM" id="MobiDB-lite"/>
    </source>
</evidence>
<dbReference type="AlphaFoldDB" id="A0A4D9E405"/>
<sequence>MGGGAGEKGRSASPWPRLTVLQPPPAFRLHTGKGGGTLEQGNRKHLPARDYPPTATYRQPARSARGRSLLGAAAAGGQCPRRDPGTPDALPRPGYVLGGLPLSSPPGRGLSYAVALGLWTGILASTWGLQRPGAGIPKATVPGCAERLGSLPPGPAAREGALQQPKARVAQAASLTIALQSPPGPELVPQSLPGSLIFPRPLPHLTQALPPAAAAGVGTVCGEYPGNCFQYTAHAERTRWTEEVTFKL</sequence>
<organism evidence="2 3">
    <name type="scientific">Platysternon megacephalum</name>
    <name type="common">big-headed turtle</name>
    <dbReference type="NCBI Taxonomy" id="55544"/>
    <lineage>
        <taxon>Eukaryota</taxon>
        <taxon>Metazoa</taxon>
        <taxon>Chordata</taxon>
        <taxon>Craniata</taxon>
        <taxon>Vertebrata</taxon>
        <taxon>Euteleostomi</taxon>
        <taxon>Archelosauria</taxon>
        <taxon>Testudinata</taxon>
        <taxon>Testudines</taxon>
        <taxon>Cryptodira</taxon>
        <taxon>Durocryptodira</taxon>
        <taxon>Testudinoidea</taxon>
        <taxon>Platysternidae</taxon>
        <taxon>Platysternon</taxon>
    </lineage>
</organism>
<reference evidence="2 3" key="1">
    <citation type="submission" date="2019-04" db="EMBL/GenBank/DDBJ databases">
        <title>Draft genome of the big-headed turtle Platysternon megacephalum.</title>
        <authorList>
            <person name="Gong S."/>
        </authorList>
    </citation>
    <scope>NUCLEOTIDE SEQUENCE [LARGE SCALE GENOMIC DNA]</scope>
    <source>
        <strain evidence="2">DO16091913</strain>
        <tissue evidence="2">Muscle</tissue>
    </source>
</reference>
<evidence type="ECO:0000313" key="2">
    <source>
        <dbReference type="EMBL" id="TFK03175.1"/>
    </source>
</evidence>
<reference evidence="2 3" key="2">
    <citation type="submission" date="2019-04" db="EMBL/GenBank/DDBJ databases">
        <title>The genome sequence of big-headed turtle.</title>
        <authorList>
            <person name="Gong S."/>
        </authorList>
    </citation>
    <scope>NUCLEOTIDE SEQUENCE [LARGE SCALE GENOMIC DNA]</scope>
    <source>
        <strain evidence="2">DO16091913</strain>
        <tissue evidence="2">Muscle</tissue>
    </source>
</reference>
<keyword evidence="2" id="KW-0808">Transferase</keyword>
<name>A0A4D9E405_9SAUR</name>
<evidence type="ECO:0000313" key="3">
    <source>
        <dbReference type="Proteomes" id="UP000297703"/>
    </source>
</evidence>
<feature type="region of interest" description="Disordered" evidence="1">
    <location>
        <begin position="1"/>
        <end position="92"/>
    </location>
</feature>